<dbReference type="GO" id="GO:0020037">
    <property type="term" value="F:heme binding"/>
    <property type="evidence" value="ECO:0007669"/>
    <property type="project" value="TreeGrafter"/>
</dbReference>
<keyword evidence="9" id="KW-1185">Reference proteome</keyword>
<keyword evidence="5 6" id="KW-0472">Membrane</keyword>
<evidence type="ECO:0000256" key="2">
    <source>
        <dbReference type="ARBA" id="ARBA00022475"/>
    </source>
</evidence>
<sequence length="194" mass="21441">MKVWDLFIRFFHWTLVLGCVTAFISGEVHASEIHVLTGYALCALLVARVYWGFKGSEFARFRSFIFSVGETLAYVRSMFGKHPCKHYFGHNPAGALMVFTLLGLLASLMVTGLVTLAAIDFEGPLVFLANVVSDETSYAFRHVHEFLSTVGLVLVAFHLMGVVGGSIQHNENLVKAMVTGKKELPANQNENGER</sequence>
<dbReference type="InterPro" id="IPR051542">
    <property type="entry name" value="Hydrogenase_cytochrome"/>
</dbReference>
<feature type="transmembrane region" description="Helical" evidence="6">
    <location>
        <begin position="146"/>
        <end position="167"/>
    </location>
</feature>
<keyword evidence="4 6" id="KW-1133">Transmembrane helix</keyword>
<dbReference type="Proteomes" id="UP001319121">
    <property type="component" value="Chromosome"/>
</dbReference>
<feature type="domain" description="Cytochrome b561 bacterial/Ni-hydrogenase" evidence="7">
    <location>
        <begin position="3"/>
        <end position="180"/>
    </location>
</feature>
<evidence type="ECO:0000256" key="1">
    <source>
        <dbReference type="ARBA" id="ARBA00004651"/>
    </source>
</evidence>
<dbReference type="PANTHER" id="PTHR30485">
    <property type="entry name" value="NI/FE-HYDROGENASE 1 B-TYPE CYTOCHROME SUBUNIT"/>
    <property type="match status" value="1"/>
</dbReference>
<protein>
    <submittedName>
        <fullName evidence="8">Cytochrome b561</fullName>
    </submittedName>
</protein>
<name>A0AAN1VZA8_9PROT</name>
<dbReference type="InterPro" id="IPR016174">
    <property type="entry name" value="Di-haem_cyt_TM"/>
</dbReference>
<accession>A0AAN1VZA8</accession>
<dbReference type="SUPFAM" id="SSF81342">
    <property type="entry name" value="Transmembrane di-heme cytochromes"/>
    <property type="match status" value="1"/>
</dbReference>
<dbReference type="GO" id="GO:0005886">
    <property type="term" value="C:plasma membrane"/>
    <property type="evidence" value="ECO:0007669"/>
    <property type="project" value="UniProtKB-SubCell"/>
</dbReference>
<evidence type="ECO:0000256" key="4">
    <source>
        <dbReference type="ARBA" id="ARBA00022989"/>
    </source>
</evidence>
<dbReference type="PANTHER" id="PTHR30485:SF2">
    <property type="entry name" value="BLL0597 PROTEIN"/>
    <property type="match status" value="1"/>
</dbReference>
<evidence type="ECO:0000256" key="3">
    <source>
        <dbReference type="ARBA" id="ARBA00022692"/>
    </source>
</evidence>
<evidence type="ECO:0000256" key="6">
    <source>
        <dbReference type="SAM" id="Phobius"/>
    </source>
</evidence>
<feature type="transmembrane region" description="Helical" evidence="6">
    <location>
        <begin position="6"/>
        <end position="24"/>
    </location>
</feature>
<dbReference type="AlphaFoldDB" id="A0AAN1VZA8"/>
<dbReference type="GO" id="GO:0009055">
    <property type="term" value="F:electron transfer activity"/>
    <property type="evidence" value="ECO:0007669"/>
    <property type="project" value="InterPro"/>
</dbReference>
<evidence type="ECO:0000259" key="7">
    <source>
        <dbReference type="Pfam" id="PF01292"/>
    </source>
</evidence>
<gene>
    <name evidence="8" type="ORF">FGKAn22_08030</name>
</gene>
<dbReference type="Pfam" id="PF01292">
    <property type="entry name" value="Ni_hydr_CYTB"/>
    <property type="match status" value="1"/>
</dbReference>
<dbReference type="GO" id="GO:0022904">
    <property type="term" value="P:respiratory electron transport chain"/>
    <property type="evidence" value="ECO:0007669"/>
    <property type="project" value="InterPro"/>
</dbReference>
<organism evidence="8 9">
    <name type="scientific">Ferrigenium kumadai</name>
    <dbReference type="NCBI Taxonomy" id="1682490"/>
    <lineage>
        <taxon>Bacteria</taxon>
        <taxon>Pseudomonadati</taxon>
        <taxon>Pseudomonadota</taxon>
        <taxon>Betaproteobacteria</taxon>
        <taxon>Nitrosomonadales</taxon>
        <taxon>Gallionellaceae</taxon>
        <taxon>Ferrigenium</taxon>
    </lineage>
</organism>
<dbReference type="Gene3D" id="1.20.950.20">
    <property type="entry name" value="Transmembrane di-heme cytochromes, Chain C"/>
    <property type="match status" value="1"/>
</dbReference>
<reference evidence="8 9" key="1">
    <citation type="submission" date="2019-03" db="EMBL/GenBank/DDBJ databases">
        <title>Complete genome sequence of Ferrigenium kumadai strain An22, a microaerophilic iron-oxidizing bacterium isolated from a paddy field soil.</title>
        <authorList>
            <person name="Watanabe T."/>
            <person name="Asakawa S."/>
        </authorList>
    </citation>
    <scope>NUCLEOTIDE SEQUENCE [LARGE SCALE GENOMIC DNA]</scope>
    <source>
        <strain evidence="8 9">An22</strain>
    </source>
</reference>
<dbReference type="InterPro" id="IPR011577">
    <property type="entry name" value="Cyt_b561_bac/Ni-Hgenase"/>
</dbReference>
<feature type="transmembrane region" description="Helical" evidence="6">
    <location>
        <begin position="36"/>
        <end position="53"/>
    </location>
</feature>
<feature type="transmembrane region" description="Helical" evidence="6">
    <location>
        <begin position="96"/>
        <end position="119"/>
    </location>
</feature>
<dbReference type="KEGG" id="fku:FGKAn22_08030"/>
<evidence type="ECO:0000256" key="5">
    <source>
        <dbReference type="ARBA" id="ARBA00023136"/>
    </source>
</evidence>
<dbReference type="EMBL" id="AP019536">
    <property type="protein sequence ID" value="BBI99110.1"/>
    <property type="molecule type" value="Genomic_DNA"/>
</dbReference>
<proteinExistence type="predicted"/>
<evidence type="ECO:0000313" key="9">
    <source>
        <dbReference type="Proteomes" id="UP001319121"/>
    </source>
</evidence>
<keyword evidence="3 6" id="KW-0812">Transmembrane</keyword>
<comment type="subcellular location">
    <subcellularLocation>
        <location evidence="1">Cell membrane</location>
        <topology evidence="1">Multi-pass membrane protein</topology>
    </subcellularLocation>
</comment>
<keyword evidence="2" id="KW-1003">Cell membrane</keyword>
<evidence type="ECO:0000313" key="8">
    <source>
        <dbReference type="EMBL" id="BBI99110.1"/>
    </source>
</evidence>